<evidence type="ECO:0008006" key="3">
    <source>
        <dbReference type="Google" id="ProtNLM"/>
    </source>
</evidence>
<dbReference type="OrthoDB" id="9803723at2"/>
<dbReference type="KEGG" id="tsy:THSYN_13275"/>
<dbReference type="InterPro" id="IPR036782">
    <property type="entry name" value="NE0471-like_N"/>
</dbReference>
<proteinExistence type="predicted"/>
<dbReference type="Pfam" id="PF10387">
    <property type="entry name" value="DUF2442"/>
    <property type="match status" value="1"/>
</dbReference>
<dbReference type="EMBL" id="CP020370">
    <property type="protein sequence ID" value="AUB81836.1"/>
    <property type="molecule type" value="Genomic_DNA"/>
</dbReference>
<name>A0A2K8U8D2_9GAMM</name>
<accession>A0A2K8U8D2</accession>
<dbReference type="RefSeq" id="WP_100919590.1">
    <property type="nucleotide sequence ID" value="NZ_CP020370.1"/>
</dbReference>
<sequence>MLHDVTAATHQGGYLIEIEFDDGSRGIADFSTYLTRGGVFERLKDPAYFRQFTVDQEAGTLVWGDELDIAPESLYAQATGKGLPAWMASDEEAAANLRYAVQQ</sequence>
<evidence type="ECO:0000313" key="1">
    <source>
        <dbReference type="EMBL" id="AUB81836.1"/>
    </source>
</evidence>
<dbReference type="Proteomes" id="UP000232638">
    <property type="component" value="Chromosome"/>
</dbReference>
<reference evidence="1 2" key="1">
    <citation type="submission" date="2017-03" db="EMBL/GenBank/DDBJ databases">
        <title>Complete genome sequence of Candidatus 'Thiodictyon syntrophicum' sp. nov. strain Cad16T, a photolithoautotroph purple sulfur bacterium isolated from an alpine meromictic lake.</title>
        <authorList>
            <person name="Luedin S.M."/>
            <person name="Pothier J.F."/>
            <person name="Danza F."/>
            <person name="Storelli N."/>
            <person name="Wittwer M."/>
            <person name="Tonolla M."/>
        </authorList>
    </citation>
    <scope>NUCLEOTIDE SEQUENCE [LARGE SCALE GENOMIC DNA]</scope>
    <source>
        <strain evidence="1 2">Cad16T</strain>
    </source>
</reference>
<organism evidence="1 2">
    <name type="scientific">Candidatus Thiodictyon syntrophicum</name>
    <dbReference type="NCBI Taxonomy" id="1166950"/>
    <lineage>
        <taxon>Bacteria</taxon>
        <taxon>Pseudomonadati</taxon>
        <taxon>Pseudomonadota</taxon>
        <taxon>Gammaproteobacteria</taxon>
        <taxon>Chromatiales</taxon>
        <taxon>Chromatiaceae</taxon>
        <taxon>Thiodictyon</taxon>
    </lineage>
</organism>
<dbReference type="SUPFAM" id="SSF143880">
    <property type="entry name" value="NE0471 N-terminal domain-like"/>
    <property type="match status" value="1"/>
</dbReference>
<dbReference type="InterPro" id="IPR018841">
    <property type="entry name" value="DUF2442"/>
</dbReference>
<protein>
    <recommendedName>
        <fullName evidence="3">DUF2442 domain-containing protein</fullName>
    </recommendedName>
</protein>
<evidence type="ECO:0000313" key="2">
    <source>
        <dbReference type="Proteomes" id="UP000232638"/>
    </source>
</evidence>
<gene>
    <name evidence="1" type="ORF">THSYN_13275</name>
</gene>
<dbReference type="AlphaFoldDB" id="A0A2K8U8D2"/>
<keyword evidence="2" id="KW-1185">Reference proteome</keyword>
<dbReference type="Gene3D" id="3.30.2020.10">
    <property type="entry name" value="NE0471-like N-terminal domain"/>
    <property type="match status" value="1"/>
</dbReference>